<evidence type="ECO:0000313" key="3">
    <source>
        <dbReference type="Proteomes" id="UP000288322"/>
    </source>
</evidence>
<dbReference type="EMBL" id="QNZH01000198">
    <property type="protein sequence ID" value="RTZ89050.1"/>
    <property type="molecule type" value="Genomic_DNA"/>
</dbReference>
<sequence>MKKEIPVKQHGAARIPSPLPLSSNSKHEEFHFDNDDARILHDATECSTGNVKKQISFEQSEPHTSCFFDISKVWAVIL</sequence>
<feature type="region of interest" description="Disordered" evidence="1">
    <location>
        <begin position="1"/>
        <end position="27"/>
    </location>
</feature>
<gene>
    <name evidence="2" type="ORF">DSY93_07320</name>
</gene>
<dbReference type="AlphaFoldDB" id="A0A432GZI0"/>
<reference evidence="2 3" key="1">
    <citation type="submission" date="2018-06" db="EMBL/GenBank/DDBJ databases">
        <title>Combined omics and stable isotope probing to characterize newly discovered Mariana Back-Arc vent microbial communities.</title>
        <authorList>
            <person name="Trembath-Reichert E."/>
            <person name="Huber J.A."/>
        </authorList>
    </citation>
    <scope>NUCLEOTIDE SEQUENCE [LARGE SCALE GENOMIC DNA]</scope>
    <source>
        <strain evidence="2">MAG 151</strain>
    </source>
</reference>
<comment type="caution">
    <text evidence="2">The sequence shown here is derived from an EMBL/GenBank/DDBJ whole genome shotgun (WGS) entry which is preliminary data.</text>
</comment>
<proteinExistence type="predicted"/>
<accession>A0A432GZI0</accession>
<organism evidence="2 3">
    <name type="scientific">SAR324 cluster bacterium</name>
    <dbReference type="NCBI Taxonomy" id="2024889"/>
    <lineage>
        <taxon>Bacteria</taxon>
        <taxon>Deltaproteobacteria</taxon>
        <taxon>SAR324 cluster</taxon>
    </lineage>
</organism>
<evidence type="ECO:0000256" key="1">
    <source>
        <dbReference type="SAM" id="MobiDB-lite"/>
    </source>
</evidence>
<name>A0A432GZI0_9DELT</name>
<dbReference type="Proteomes" id="UP000288322">
    <property type="component" value="Unassembled WGS sequence"/>
</dbReference>
<protein>
    <submittedName>
        <fullName evidence="2">Uncharacterized protein</fullName>
    </submittedName>
</protein>
<evidence type="ECO:0000313" key="2">
    <source>
        <dbReference type="EMBL" id="RTZ89050.1"/>
    </source>
</evidence>